<keyword evidence="2" id="KW-1185">Reference proteome</keyword>
<reference evidence="1 2" key="1">
    <citation type="journal article" date="2018" name="New Phytol.">
        <title>Phylogenomics of Endogonaceae and evolution of mycorrhizas within Mucoromycota.</title>
        <authorList>
            <person name="Chang Y."/>
            <person name="Desiro A."/>
            <person name="Na H."/>
            <person name="Sandor L."/>
            <person name="Lipzen A."/>
            <person name="Clum A."/>
            <person name="Barry K."/>
            <person name="Grigoriev I.V."/>
            <person name="Martin F.M."/>
            <person name="Stajich J.E."/>
            <person name="Smith M.E."/>
            <person name="Bonito G."/>
            <person name="Spatafora J.W."/>
        </authorList>
    </citation>
    <scope>NUCLEOTIDE SEQUENCE [LARGE SCALE GENOMIC DNA]</scope>
    <source>
        <strain evidence="1 2">AD002</strain>
    </source>
</reference>
<dbReference type="Proteomes" id="UP000274822">
    <property type="component" value="Unassembled WGS sequence"/>
</dbReference>
<proteinExistence type="predicted"/>
<sequence>MCALSTSSNYRPYVAHSRQAVVNEQALHSETTNPTATVVLTRPLVMSTHKVKKFQPAKDLLDSARVRLLAFWQEDDMEVETDVNTKTGEIIIAENISLKSYQKYRESEPKLPVNIRLVNEKVIAYEVPLTPHGVVATRITSLILAWNNQLIGGNEDDLIIGPNSMYTADISIRPIGRPRPPAGSSCNSLGLPYPTMVVEIGNSETIRSLHQLAVGYFSPQTTIQIYLAIKLFPPRQNGTIAMLALLYLRTSPIPVIPITVTSFGTAPLGHPTLTVLEDIGIHHHAITGVGFGDNPCNNPGIQNYQIHIPAPELFNGVPGGIPAGAANGFDLDLRELQNVVRILLGL</sequence>
<name>A0A433QB97_9FUNG</name>
<comment type="caution">
    <text evidence="1">The sequence shown here is derived from an EMBL/GenBank/DDBJ whole genome shotgun (WGS) entry which is preliminary data.</text>
</comment>
<dbReference type="AlphaFoldDB" id="A0A433QB97"/>
<protein>
    <recommendedName>
        <fullName evidence="3">Restriction endonuclease domain-containing protein</fullName>
    </recommendedName>
</protein>
<dbReference type="EMBL" id="RBNJ01009131">
    <property type="protein sequence ID" value="RUS27057.1"/>
    <property type="molecule type" value="Genomic_DNA"/>
</dbReference>
<gene>
    <name evidence="1" type="ORF">BC938DRAFT_483766</name>
</gene>
<evidence type="ECO:0000313" key="1">
    <source>
        <dbReference type="EMBL" id="RUS27057.1"/>
    </source>
</evidence>
<evidence type="ECO:0008006" key="3">
    <source>
        <dbReference type="Google" id="ProtNLM"/>
    </source>
</evidence>
<accession>A0A433QB97</accession>
<organism evidence="1 2">
    <name type="scientific">Jimgerdemannia flammicorona</name>
    <dbReference type="NCBI Taxonomy" id="994334"/>
    <lineage>
        <taxon>Eukaryota</taxon>
        <taxon>Fungi</taxon>
        <taxon>Fungi incertae sedis</taxon>
        <taxon>Mucoromycota</taxon>
        <taxon>Mucoromycotina</taxon>
        <taxon>Endogonomycetes</taxon>
        <taxon>Endogonales</taxon>
        <taxon>Endogonaceae</taxon>
        <taxon>Jimgerdemannia</taxon>
    </lineage>
</organism>
<evidence type="ECO:0000313" key="2">
    <source>
        <dbReference type="Proteomes" id="UP000274822"/>
    </source>
</evidence>